<dbReference type="KEGG" id="mif:Metin_0520"/>
<dbReference type="PANTHER" id="PTHR43080">
    <property type="entry name" value="CBS DOMAIN-CONTAINING PROTEIN CBSX3, MITOCHONDRIAL"/>
    <property type="match status" value="1"/>
</dbReference>
<keyword evidence="2 3" id="KW-0129">CBS domain</keyword>
<dbReference type="InterPro" id="IPR051257">
    <property type="entry name" value="Diverse_CBS-Domain"/>
</dbReference>
<dbReference type="eggNOG" id="arCOG00629">
    <property type="taxonomic scope" value="Archaea"/>
</dbReference>
<dbReference type="InterPro" id="IPR046342">
    <property type="entry name" value="CBS_dom_sf"/>
</dbReference>
<dbReference type="SUPFAM" id="SSF54631">
    <property type="entry name" value="CBS-domain pair"/>
    <property type="match status" value="1"/>
</dbReference>
<proteinExistence type="predicted"/>
<evidence type="ECO:0000256" key="3">
    <source>
        <dbReference type="PROSITE-ProRule" id="PRU00703"/>
    </source>
</evidence>
<dbReference type="SMART" id="SM00116">
    <property type="entry name" value="CBS"/>
    <property type="match status" value="2"/>
</dbReference>
<evidence type="ECO:0000256" key="2">
    <source>
        <dbReference type="ARBA" id="ARBA00023122"/>
    </source>
</evidence>
<dbReference type="Proteomes" id="UP000002061">
    <property type="component" value="Chromosome"/>
</dbReference>
<dbReference type="OrthoDB" id="8919at2157"/>
<dbReference type="InterPro" id="IPR000644">
    <property type="entry name" value="CBS_dom"/>
</dbReference>
<evidence type="ECO:0000313" key="6">
    <source>
        <dbReference type="Proteomes" id="UP000002061"/>
    </source>
</evidence>
<protein>
    <submittedName>
        <fullName evidence="5">Signal transduction protein with CBS domains</fullName>
    </submittedName>
</protein>
<dbReference type="RefSeq" id="WP_013099936.1">
    <property type="nucleotide sequence ID" value="NC_014122.1"/>
</dbReference>
<dbReference type="PROSITE" id="PS51371">
    <property type="entry name" value="CBS"/>
    <property type="match status" value="2"/>
</dbReference>
<dbReference type="HOGENOM" id="CLU_2044437_0_0_2"/>
<organism evidence="5 6">
    <name type="scientific">Methanocaldococcus infernus (strain DSM 11812 / JCM 15783 / ME)</name>
    <dbReference type="NCBI Taxonomy" id="573063"/>
    <lineage>
        <taxon>Archaea</taxon>
        <taxon>Methanobacteriati</taxon>
        <taxon>Methanobacteriota</taxon>
        <taxon>Methanomada group</taxon>
        <taxon>Methanococci</taxon>
        <taxon>Methanococcales</taxon>
        <taxon>Methanocaldococcaceae</taxon>
        <taxon>Methanocaldococcus</taxon>
    </lineage>
</organism>
<dbReference type="GeneID" id="9131525"/>
<dbReference type="PANTHER" id="PTHR43080:SF2">
    <property type="entry name" value="CBS DOMAIN-CONTAINING PROTEIN"/>
    <property type="match status" value="1"/>
</dbReference>
<keyword evidence="6" id="KW-1185">Reference proteome</keyword>
<accession>D5VRI7</accession>
<dbReference type="Pfam" id="PF00571">
    <property type="entry name" value="CBS"/>
    <property type="match status" value="2"/>
</dbReference>
<feature type="domain" description="CBS" evidence="4">
    <location>
        <begin position="65"/>
        <end position="125"/>
    </location>
</feature>
<dbReference type="EMBL" id="CP002009">
    <property type="protein sequence ID" value="ADG13190.1"/>
    <property type="molecule type" value="Genomic_DNA"/>
</dbReference>
<feature type="domain" description="CBS" evidence="4">
    <location>
        <begin position="7"/>
        <end position="64"/>
    </location>
</feature>
<name>D5VRI7_METIM</name>
<dbReference type="AlphaFoldDB" id="D5VRI7"/>
<gene>
    <name evidence="5" type="ordered locus">Metin_0520</name>
</gene>
<sequence>MKVKDVMKKEFIKLSPNDIGGDVAYLFVSENLLYAPVIEDDELVGWITSLDILSGCKHSKVEDLMRYLDEIKIVKEDDDLLEVTEEMIKNKDIAYPVVDENNKVVGVIDVFSILKVLSKNISQDI</sequence>
<dbReference type="STRING" id="573063.Metin_0520"/>
<evidence type="ECO:0000313" key="5">
    <source>
        <dbReference type="EMBL" id="ADG13190.1"/>
    </source>
</evidence>
<evidence type="ECO:0000256" key="1">
    <source>
        <dbReference type="ARBA" id="ARBA00022737"/>
    </source>
</evidence>
<reference evidence="5" key="1">
    <citation type="submission" date="2010-04" db="EMBL/GenBank/DDBJ databases">
        <title>Complete sequence of Methanocaldococcus infernus ME.</title>
        <authorList>
            <consortium name="US DOE Joint Genome Institute"/>
            <person name="Lucas S."/>
            <person name="Copeland A."/>
            <person name="Lapidus A."/>
            <person name="Cheng J.-F."/>
            <person name="Bruce D."/>
            <person name="Goodwin L."/>
            <person name="Pitluck S."/>
            <person name="Munk A.C."/>
            <person name="Detter J.C."/>
            <person name="Han C."/>
            <person name="Tapia R."/>
            <person name="Land M."/>
            <person name="Hauser L."/>
            <person name="Kyrpides N."/>
            <person name="Mikhailova N."/>
            <person name="Sieprawska-Lupa M."/>
            <person name="Whitman W.B."/>
            <person name="Woyke T."/>
        </authorList>
    </citation>
    <scope>NUCLEOTIDE SEQUENCE [LARGE SCALE GENOMIC DNA]</scope>
    <source>
        <strain evidence="5">ME</strain>
    </source>
</reference>
<dbReference type="Gene3D" id="3.10.580.10">
    <property type="entry name" value="CBS-domain"/>
    <property type="match status" value="2"/>
</dbReference>
<evidence type="ECO:0000259" key="4">
    <source>
        <dbReference type="PROSITE" id="PS51371"/>
    </source>
</evidence>
<keyword evidence="1" id="KW-0677">Repeat</keyword>